<proteinExistence type="predicted"/>
<gene>
    <name evidence="3" type="ORF">RDI58_005221</name>
</gene>
<evidence type="ECO:0000313" key="3">
    <source>
        <dbReference type="EMBL" id="KAK6797519.1"/>
    </source>
</evidence>
<sequence length="353" mass="37948">MAAPTCFLICFMVLLSLAICSAQPIDVHTKPMEVDHHHNHKAHTLSNIDVQGFGGGGSDGGLGIVRGGFGIGGGGGGFGVGVGVGNGGGGFGIGIGGGVPGYNDPGYGSPIYIPGFDFPVYSPDCGYVCLANNPSGEISEIKISGLSHFTKPYRCRPGPNMRGDRDFNHELLLNFVSTMQDKHERLHYGGQGGDVGLRVGGARRLGFGRGTDTSDQNDNEDPGWSIEGCGYVCPGNSPSGGITEFHITGISHFSEPYRCSPDMCDTEECGEFLLRFVSPMHNKHENQHGHQSEKQDKHENQHGHQSDQHDKHDNQHGHQSDQHDKHENQHGHQSEQQEEEITNDIPDPPTPQS</sequence>
<keyword evidence="2" id="KW-0732">Signal</keyword>
<comment type="caution">
    <text evidence="3">The sequence shown here is derived from an EMBL/GenBank/DDBJ whole genome shotgun (WGS) entry which is preliminary data.</text>
</comment>
<accession>A0AAN8U376</accession>
<feature type="region of interest" description="Disordered" evidence="1">
    <location>
        <begin position="283"/>
        <end position="353"/>
    </location>
</feature>
<dbReference type="EMBL" id="JBANQN010000002">
    <property type="protein sequence ID" value="KAK6797519.1"/>
    <property type="molecule type" value="Genomic_DNA"/>
</dbReference>
<reference evidence="3 4" key="1">
    <citation type="submission" date="2024-02" db="EMBL/GenBank/DDBJ databases">
        <title>de novo genome assembly of Solanum bulbocastanum strain 11H21.</title>
        <authorList>
            <person name="Hosaka A.J."/>
        </authorList>
    </citation>
    <scope>NUCLEOTIDE SEQUENCE [LARGE SCALE GENOMIC DNA]</scope>
    <source>
        <tissue evidence="3">Young leaves</tissue>
    </source>
</reference>
<keyword evidence="4" id="KW-1185">Reference proteome</keyword>
<dbReference type="Proteomes" id="UP001371456">
    <property type="component" value="Unassembled WGS sequence"/>
</dbReference>
<organism evidence="3 4">
    <name type="scientific">Solanum bulbocastanum</name>
    <name type="common">Wild potato</name>
    <dbReference type="NCBI Taxonomy" id="147425"/>
    <lineage>
        <taxon>Eukaryota</taxon>
        <taxon>Viridiplantae</taxon>
        <taxon>Streptophyta</taxon>
        <taxon>Embryophyta</taxon>
        <taxon>Tracheophyta</taxon>
        <taxon>Spermatophyta</taxon>
        <taxon>Magnoliopsida</taxon>
        <taxon>eudicotyledons</taxon>
        <taxon>Gunneridae</taxon>
        <taxon>Pentapetalae</taxon>
        <taxon>asterids</taxon>
        <taxon>lamiids</taxon>
        <taxon>Solanales</taxon>
        <taxon>Solanaceae</taxon>
        <taxon>Solanoideae</taxon>
        <taxon>Solaneae</taxon>
        <taxon>Solanum</taxon>
    </lineage>
</organism>
<evidence type="ECO:0000313" key="4">
    <source>
        <dbReference type="Proteomes" id="UP001371456"/>
    </source>
</evidence>
<feature type="chain" id="PRO_5042858122" evidence="2">
    <location>
        <begin position="23"/>
        <end position="353"/>
    </location>
</feature>
<name>A0AAN8U376_SOLBU</name>
<evidence type="ECO:0000256" key="1">
    <source>
        <dbReference type="SAM" id="MobiDB-lite"/>
    </source>
</evidence>
<dbReference type="AlphaFoldDB" id="A0AAN8U376"/>
<evidence type="ECO:0000256" key="2">
    <source>
        <dbReference type="SAM" id="SignalP"/>
    </source>
</evidence>
<feature type="signal peptide" evidence="2">
    <location>
        <begin position="1"/>
        <end position="22"/>
    </location>
</feature>
<feature type="compositionally biased region" description="Basic and acidic residues" evidence="1">
    <location>
        <begin position="283"/>
        <end position="335"/>
    </location>
</feature>
<protein>
    <submittedName>
        <fullName evidence="3">Uncharacterized protein</fullName>
    </submittedName>
</protein>